<dbReference type="AlphaFoldDB" id="A0A0A9B8V4"/>
<evidence type="ECO:0000313" key="2">
    <source>
        <dbReference type="EMBL" id="JAD55727.1"/>
    </source>
</evidence>
<protein>
    <submittedName>
        <fullName evidence="2">Uncharacterized protein</fullName>
    </submittedName>
</protein>
<reference evidence="2" key="2">
    <citation type="journal article" date="2015" name="Data Brief">
        <title>Shoot transcriptome of the giant reed, Arundo donax.</title>
        <authorList>
            <person name="Barrero R.A."/>
            <person name="Guerrero F.D."/>
            <person name="Moolhuijzen P."/>
            <person name="Goolsby J.A."/>
            <person name="Tidwell J."/>
            <person name="Bellgard S.E."/>
            <person name="Bellgard M.I."/>
        </authorList>
    </citation>
    <scope>NUCLEOTIDE SEQUENCE</scope>
    <source>
        <tissue evidence="2">Shoot tissue taken approximately 20 cm above the soil surface</tissue>
    </source>
</reference>
<accession>A0A0A9B8V4</accession>
<dbReference type="EMBL" id="GBRH01242168">
    <property type="protein sequence ID" value="JAD55727.1"/>
    <property type="molecule type" value="Transcribed_RNA"/>
</dbReference>
<name>A0A0A9B8V4_ARUDO</name>
<evidence type="ECO:0000256" key="1">
    <source>
        <dbReference type="SAM" id="MobiDB-lite"/>
    </source>
</evidence>
<feature type="compositionally biased region" description="Polar residues" evidence="1">
    <location>
        <begin position="1"/>
        <end position="11"/>
    </location>
</feature>
<sequence length="39" mass="4405">MAKANLNSGREPTSEARKRKPLLNFPKSKVGRQTNQTCF</sequence>
<proteinExistence type="predicted"/>
<organism evidence="2">
    <name type="scientific">Arundo donax</name>
    <name type="common">Giant reed</name>
    <name type="synonym">Donax arundinaceus</name>
    <dbReference type="NCBI Taxonomy" id="35708"/>
    <lineage>
        <taxon>Eukaryota</taxon>
        <taxon>Viridiplantae</taxon>
        <taxon>Streptophyta</taxon>
        <taxon>Embryophyta</taxon>
        <taxon>Tracheophyta</taxon>
        <taxon>Spermatophyta</taxon>
        <taxon>Magnoliopsida</taxon>
        <taxon>Liliopsida</taxon>
        <taxon>Poales</taxon>
        <taxon>Poaceae</taxon>
        <taxon>PACMAD clade</taxon>
        <taxon>Arundinoideae</taxon>
        <taxon>Arundineae</taxon>
        <taxon>Arundo</taxon>
    </lineage>
</organism>
<reference evidence="2" key="1">
    <citation type="submission" date="2014-09" db="EMBL/GenBank/DDBJ databases">
        <authorList>
            <person name="Magalhaes I.L.F."/>
            <person name="Oliveira U."/>
            <person name="Santos F.R."/>
            <person name="Vidigal T.H.D.A."/>
            <person name="Brescovit A.D."/>
            <person name="Santos A.J."/>
        </authorList>
    </citation>
    <scope>NUCLEOTIDE SEQUENCE</scope>
    <source>
        <tissue evidence="2">Shoot tissue taken approximately 20 cm above the soil surface</tissue>
    </source>
</reference>
<feature type="region of interest" description="Disordered" evidence="1">
    <location>
        <begin position="1"/>
        <end position="39"/>
    </location>
</feature>